<keyword evidence="3" id="KW-1185">Reference proteome</keyword>
<dbReference type="InterPro" id="IPR002372">
    <property type="entry name" value="PQQ_rpt_dom"/>
</dbReference>
<dbReference type="RefSeq" id="WP_195168818.1">
    <property type="nucleotide sequence ID" value="NZ_CP062983.1"/>
</dbReference>
<organism evidence="2 3">
    <name type="scientific">Phototrophicus methaneseepsis</name>
    <dbReference type="NCBI Taxonomy" id="2710758"/>
    <lineage>
        <taxon>Bacteria</taxon>
        <taxon>Bacillati</taxon>
        <taxon>Chloroflexota</taxon>
        <taxon>Candidatus Thermofontia</taxon>
        <taxon>Phototrophicales</taxon>
        <taxon>Phototrophicaceae</taxon>
        <taxon>Phototrophicus</taxon>
    </lineage>
</organism>
<feature type="domain" description="Pyrrolo-quinoline quinone repeat" evidence="1">
    <location>
        <begin position="165"/>
        <end position="260"/>
    </location>
</feature>
<dbReference type="InterPro" id="IPR011047">
    <property type="entry name" value="Quinoprotein_ADH-like_sf"/>
</dbReference>
<dbReference type="PROSITE" id="PS51257">
    <property type="entry name" value="PROKAR_LIPOPROTEIN"/>
    <property type="match status" value="1"/>
</dbReference>
<proteinExistence type="predicted"/>
<dbReference type="InterPro" id="IPR018391">
    <property type="entry name" value="PQQ_b-propeller_rpt"/>
</dbReference>
<dbReference type="PANTHER" id="PTHR34512:SF30">
    <property type="entry name" value="OUTER MEMBRANE PROTEIN ASSEMBLY FACTOR BAMB"/>
    <property type="match status" value="1"/>
</dbReference>
<dbReference type="PANTHER" id="PTHR34512">
    <property type="entry name" value="CELL SURFACE PROTEIN"/>
    <property type="match status" value="1"/>
</dbReference>
<evidence type="ECO:0000313" key="3">
    <source>
        <dbReference type="Proteomes" id="UP000594468"/>
    </source>
</evidence>
<dbReference type="Pfam" id="PF13360">
    <property type="entry name" value="PQQ_2"/>
    <property type="match status" value="2"/>
</dbReference>
<protein>
    <submittedName>
        <fullName evidence="2">PQQ-binding-like beta-propeller repeat protein</fullName>
    </submittedName>
</protein>
<sequence length="399" mass="44101">MTTTQHRSSSRRYLGRLSLLALLVVLISAGCVGARIDVSWPALDVVELNGSPKILIAYKDRIDAVDPVNGAAARLTNSDGEARVDSEGNPRLWRIDSSQTESAQQYFANPLVDGETLLFPTYSSTIVPIDTVTASLGGTLQPLPGQVIAPMVTDGDLYFIPIRSQGVVALDPETDDVVWRINSTREGIGAWATPLLVDEVLYVPLFDHYLHAVNAQTGEEIWEPLDLGGGVVTTPLLYEDYLYVGTFTHKLYKISLDGEIVGEYEAHNWIWGTPVAYDGTLYIADLSGYVHAVNPETMEAVWSQRVAERGIRPAPIVTDENVVVASRDGKVYWLFRQDGSLAFEREIDGRPEVLSDMLYIEANEENRLSEDMIVVGTKNLGRLVVAYNLDGRELWVFGR</sequence>
<accession>A0A7S8IDF6</accession>
<dbReference type="InterPro" id="IPR015943">
    <property type="entry name" value="WD40/YVTN_repeat-like_dom_sf"/>
</dbReference>
<dbReference type="Proteomes" id="UP000594468">
    <property type="component" value="Chromosome"/>
</dbReference>
<dbReference type="SMART" id="SM00564">
    <property type="entry name" value="PQQ"/>
    <property type="match status" value="6"/>
</dbReference>
<reference evidence="2 3" key="1">
    <citation type="submission" date="2020-02" db="EMBL/GenBank/DDBJ databases">
        <authorList>
            <person name="Zheng R.K."/>
            <person name="Sun C.M."/>
        </authorList>
    </citation>
    <scope>NUCLEOTIDE SEQUENCE [LARGE SCALE GENOMIC DNA]</scope>
    <source>
        <strain evidence="3">rifampicinis</strain>
    </source>
</reference>
<evidence type="ECO:0000313" key="2">
    <source>
        <dbReference type="EMBL" id="QPC80743.1"/>
    </source>
</evidence>
<feature type="domain" description="Pyrrolo-quinoline quinone repeat" evidence="1">
    <location>
        <begin position="269"/>
        <end position="395"/>
    </location>
</feature>
<name>A0A7S8IDF6_9CHLR</name>
<gene>
    <name evidence="2" type="ORF">G4Y79_13580</name>
</gene>
<dbReference type="KEGG" id="pmet:G4Y79_13580"/>
<dbReference type="SUPFAM" id="SSF50998">
    <property type="entry name" value="Quinoprotein alcohol dehydrogenase-like"/>
    <property type="match status" value="1"/>
</dbReference>
<dbReference type="AlphaFoldDB" id="A0A7S8IDF6"/>
<dbReference type="EMBL" id="CP062983">
    <property type="protein sequence ID" value="QPC80743.1"/>
    <property type="molecule type" value="Genomic_DNA"/>
</dbReference>
<evidence type="ECO:0000259" key="1">
    <source>
        <dbReference type="Pfam" id="PF13360"/>
    </source>
</evidence>
<dbReference type="Gene3D" id="2.130.10.10">
    <property type="entry name" value="YVTN repeat-like/Quinoprotein amine dehydrogenase"/>
    <property type="match status" value="2"/>
</dbReference>